<comment type="caution">
    <text evidence="7">The sequence shown here is derived from an EMBL/GenBank/DDBJ whole genome shotgun (WGS) entry which is preliminary data.</text>
</comment>
<feature type="binding site" evidence="6">
    <location>
        <position position="96"/>
    </location>
    <ligand>
        <name>S-adenosyl-L-methionine</name>
        <dbReference type="ChEBI" id="CHEBI:59789"/>
    </ligand>
</feature>
<dbReference type="EMBL" id="QNRK01000005">
    <property type="protein sequence ID" value="RBP16398.1"/>
    <property type="molecule type" value="Genomic_DNA"/>
</dbReference>
<keyword evidence="1 6" id="KW-0963">Cytoplasm</keyword>
<dbReference type="HAMAP" id="MF_00074">
    <property type="entry name" value="16SrRNA_methyltr_G"/>
    <property type="match status" value="1"/>
</dbReference>
<evidence type="ECO:0000256" key="5">
    <source>
        <dbReference type="ARBA" id="ARBA00022691"/>
    </source>
</evidence>
<accession>A0A366FP44</accession>
<evidence type="ECO:0000313" key="7">
    <source>
        <dbReference type="EMBL" id="RBP16398.1"/>
    </source>
</evidence>
<dbReference type="SUPFAM" id="SSF53335">
    <property type="entry name" value="S-adenosyl-L-methionine-dependent methyltransferases"/>
    <property type="match status" value="1"/>
</dbReference>
<dbReference type="AlphaFoldDB" id="A0A366FP44"/>
<evidence type="ECO:0000256" key="3">
    <source>
        <dbReference type="ARBA" id="ARBA00022603"/>
    </source>
</evidence>
<dbReference type="RefSeq" id="WP_170153061.1">
    <property type="nucleotide sequence ID" value="NZ_QNRK01000005.1"/>
</dbReference>
<feature type="binding site" evidence="6">
    <location>
        <begin position="144"/>
        <end position="145"/>
    </location>
    <ligand>
        <name>S-adenosyl-L-methionine</name>
        <dbReference type="ChEBI" id="CHEBI:59789"/>
    </ligand>
</feature>
<dbReference type="Gene3D" id="3.40.50.150">
    <property type="entry name" value="Vaccinia Virus protein VP39"/>
    <property type="match status" value="1"/>
</dbReference>
<keyword evidence="8" id="KW-1185">Reference proteome</keyword>
<gene>
    <name evidence="6" type="primary">rsmG</name>
    <name evidence="7" type="ORF">DFR50_10539</name>
</gene>
<keyword evidence="3 6" id="KW-0489">Methyltransferase</keyword>
<keyword evidence="2 6" id="KW-0698">rRNA processing</keyword>
<dbReference type="PANTHER" id="PTHR31760:SF0">
    <property type="entry name" value="S-ADENOSYL-L-METHIONINE-DEPENDENT METHYLTRANSFERASES SUPERFAMILY PROTEIN"/>
    <property type="match status" value="1"/>
</dbReference>
<reference evidence="7 8" key="1">
    <citation type="submission" date="2018-06" db="EMBL/GenBank/DDBJ databases">
        <title>Genomic Encyclopedia of Type Strains, Phase IV (KMG-IV): sequencing the most valuable type-strain genomes for metagenomic binning, comparative biology and taxonomic classification.</title>
        <authorList>
            <person name="Goeker M."/>
        </authorList>
    </citation>
    <scope>NUCLEOTIDE SEQUENCE [LARGE SCALE GENOMIC DNA]</scope>
    <source>
        <strain evidence="7 8">DSM 24875</strain>
    </source>
</reference>
<keyword evidence="4 6" id="KW-0808">Transferase</keyword>
<evidence type="ECO:0000256" key="4">
    <source>
        <dbReference type="ARBA" id="ARBA00022679"/>
    </source>
</evidence>
<evidence type="ECO:0000313" key="8">
    <source>
        <dbReference type="Proteomes" id="UP000253529"/>
    </source>
</evidence>
<protein>
    <recommendedName>
        <fullName evidence="6">Ribosomal RNA small subunit methyltransferase G</fullName>
        <ecNumber evidence="6">2.1.1.170</ecNumber>
    </recommendedName>
    <alternativeName>
        <fullName evidence="6">16S rRNA 7-methylguanosine methyltransferase</fullName>
        <shortName evidence="6">16S rRNA m7G methyltransferase</shortName>
    </alternativeName>
</protein>
<evidence type="ECO:0000256" key="2">
    <source>
        <dbReference type="ARBA" id="ARBA00022552"/>
    </source>
</evidence>
<organism evidence="7 8">
    <name type="scientific">Roseiarcus fermentans</name>
    <dbReference type="NCBI Taxonomy" id="1473586"/>
    <lineage>
        <taxon>Bacteria</taxon>
        <taxon>Pseudomonadati</taxon>
        <taxon>Pseudomonadota</taxon>
        <taxon>Alphaproteobacteria</taxon>
        <taxon>Hyphomicrobiales</taxon>
        <taxon>Roseiarcaceae</taxon>
        <taxon>Roseiarcus</taxon>
    </lineage>
</organism>
<feature type="binding site" evidence="6">
    <location>
        <position position="91"/>
    </location>
    <ligand>
        <name>S-adenosyl-L-methionine</name>
        <dbReference type="ChEBI" id="CHEBI:59789"/>
    </ligand>
</feature>
<feature type="binding site" evidence="6">
    <location>
        <position position="161"/>
    </location>
    <ligand>
        <name>S-adenosyl-L-methionine</name>
        <dbReference type="ChEBI" id="CHEBI:59789"/>
    </ligand>
</feature>
<comment type="subcellular location">
    <subcellularLocation>
        <location evidence="6">Cytoplasm</location>
    </subcellularLocation>
</comment>
<dbReference type="GO" id="GO:0005829">
    <property type="term" value="C:cytosol"/>
    <property type="evidence" value="ECO:0007669"/>
    <property type="project" value="TreeGrafter"/>
</dbReference>
<dbReference type="EC" id="2.1.1.170" evidence="6"/>
<name>A0A366FP44_9HYPH</name>
<sequence>MRAGGGETRRASPADAAGRLGEDRRAAFRLVPVSRETEERLETFVALLARWRKATNLISESSFPTVWTRHVADSAQLLPLSAGATRWLDMGSGAGFPGMIVAIALADVPGAVVHCVDSDRRRCAFLREAARATGAPAVIHPVRVESLGPQDTGAVDCVAARAFAPLLKTLEFAKPWLERGASGLFPRGRSALQDLQQDPPPPQFAIETIRSVVDADAMILRVRMNQD</sequence>
<dbReference type="InterPro" id="IPR029063">
    <property type="entry name" value="SAM-dependent_MTases_sf"/>
</dbReference>
<dbReference type="GO" id="GO:0070043">
    <property type="term" value="F:rRNA (guanine-N7-)-methyltransferase activity"/>
    <property type="evidence" value="ECO:0007669"/>
    <property type="project" value="UniProtKB-UniRule"/>
</dbReference>
<evidence type="ECO:0000256" key="1">
    <source>
        <dbReference type="ARBA" id="ARBA00022490"/>
    </source>
</evidence>
<dbReference type="InterPro" id="IPR003682">
    <property type="entry name" value="rRNA_ssu_MeTfrase_G"/>
</dbReference>
<comment type="function">
    <text evidence="6">Specifically methylates the N7 position of guanine in position 527 of 16S rRNA.</text>
</comment>
<comment type="caution">
    <text evidence="6">Lacks conserved residue(s) required for the propagation of feature annotation.</text>
</comment>
<dbReference type="PANTHER" id="PTHR31760">
    <property type="entry name" value="S-ADENOSYL-L-METHIONINE-DEPENDENT METHYLTRANSFERASES SUPERFAMILY PROTEIN"/>
    <property type="match status" value="1"/>
</dbReference>
<comment type="catalytic activity">
    <reaction evidence="6">
        <text>guanosine(527) in 16S rRNA + S-adenosyl-L-methionine = N(7)-methylguanosine(527) in 16S rRNA + S-adenosyl-L-homocysteine</text>
        <dbReference type="Rhea" id="RHEA:42732"/>
        <dbReference type="Rhea" id="RHEA-COMP:10209"/>
        <dbReference type="Rhea" id="RHEA-COMP:10210"/>
        <dbReference type="ChEBI" id="CHEBI:57856"/>
        <dbReference type="ChEBI" id="CHEBI:59789"/>
        <dbReference type="ChEBI" id="CHEBI:74269"/>
        <dbReference type="ChEBI" id="CHEBI:74480"/>
        <dbReference type="EC" id="2.1.1.170"/>
    </reaction>
</comment>
<evidence type="ECO:0000256" key="6">
    <source>
        <dbReference type="HAMAP-Rule" id="MF_00074"/>
    </source>
</evidence>
<comment type="similarity">
    <text evidence="6">Belongs to the methyltransferase superfamily. RNA methyltransferase RsmG family.</text>
</comment>
<dbReference type="Proteomes" id="UP000253529">
    <property type="component" value="Unassembled WGS sequence"/>
</dbReference>
<dbReference type="Pfam" id="PF02527">
    <property type="entry name" value="GidB"/>
    <property type="match status" value="1"/>
</dbReference>
<proteinExistence type="inferred from homology"/>
<keyword evidence="5 6" id="KW-0949">S-adenosyl-L-methionine</keyword>